<gene>
    <name evidence="16" type="primary">LOC110295821</name>
</gene>
<protein>
    <recommendedName>
        <fullName evidence="13">Taste receptor type 2</fullName>
    </recommendedName>
</protein>
<evidence type="ECO:0000313" key="16">
    <source>
        <dbReference type="RefSeq" id="XP_021019857.1"/>
    </source>
</evidence>
<evidence type="ECO:0000256" key="2">
    <source>
        <dbReference type="ARBA" id="ARBA00007376"/>
    </source>
</evidence>
<evidence type="ECO:0000256" key="14">
    <source>
        <dbReference type="SAM" id="Phobius"/>
    </source>
</evidence>
<feature type="transmembrane region" description="Helical" evidence="14">
    <location>
        <begin position="79"/>
        <end position="98"/>
    </location>
</feature>
<evidence type="ECO:0000256" key="8">
    <source>
        <dbReference type="ARBA" id="ARBA00023136"/>
    </source>
</evidence>
<dbReference type="KEGG" id="mcal:110295821"/>
<evidence type="ECO:0000256" key="4">
    <source>
        <dbReference type="ARBA" id="ARBA00022606"/>
    </source>
</evidence>
<evidence type="ECO:0000256" key="7">
    <source>
        <dbReference type="ARBA" id="ARBA00023040"/>
    </source>
</evidence>
<feature type="transmembrane region" description="Helical" evidence="14">
    <location>
        <begin position="261"/>
        <end position="282"/>
    </location>
</feature>
<dbReference type="Gene3D" id="1.20.1070.10">
    <property type="entry name" value="Rhodopsin 7-helix transmembrane proteins"/>
    <property type="match status" value="1"/>
</dbReference>
<evidence type="ECO:0000256" key="11">
    <source>
        <dbReference type="ARBA" id="ARBA00023224"/>
    </source>
</evidence>
<dbReference type="GO" id="GO:0033038">
    <property type="term" value="F:bitter taste receptor activity"/>
    <property type="evidence" value="ECO:0007669"/>
    <property type="project" value="InterPro"/>
</dbReference>
<feature type="transmembrane region" description="Helical" evidence="14">
    <location>
        <begin position="226"/>
        <end position="249"/>
    </location>
</feature>
<evidence type="ECO:0000256" key="6">
    <source>
        <dbReference type="ARBA" id="ARBA00022989"/>
    </source>
</evidence>
<name>A0A6P5Q078_MUSCR</name>
<accession>A0A6P5Q078</accession>
<evidence type="ECO:0000256" key="10">
    <source>
        <dbReference type="ARBA" id="ARBA00023180"/>
    </source>
</evidence>
<comment type="subcellular location">
    <subcellularLocation>
        <location evidence="1 13">Membrane</location>
        <topology evidence="1 13">Multi-pass membrane protein</topology>
    </subcellularLocation>
</comment>
<evidence type="ECO:0000256" key="3">
    <source>
        <dbReference type="ARBA" id="ARBA00022480"/>
    </source>
</evidence>
<evidence type="ECO:0000256" key="1">
    <source>
        <dbReference type="ARBA" id="ARBA00004141"/>
    </source>
</evidence>
<keyword evidence="6 14" id="KW-1133">Transmembrane helix</keyword>
<dbReference type="AlphaFoldDB" id="A0A6P5Q078"/>
<dbReference type="GO" id="GO:0004930">
    <property type="term" value="F:G protein-coupled receptor activity"/>
    <property type="evidence" value="ECO:0007669"/>
    <property type="project" value="UniProtKB-KW"/>
</dbReference>
<feature type="transmembrane region" description="Helical" evidence="14">
    <location>
        <begin position="128"/>
        <end position="147"/>
    </location>
</feature>
<keyword evidence="4 13" id="KW-0716">Sensory transduction</keyword>
<keyword evidence="7 13" id="KW-0297">G-protein coupled receptor</keyword>
<feature type="transmembrane region" description="Helical" evidence="14">
    <location>
        <begin position="47"/>
        <end position="72"/>
    </location>
</feature>
<evidence type="ECO:0000256" key="12">
    <source>
        <dbReference type="RuleBase" id="RU004423"/>
    </source>
</evidence>
<feature type="transmembrane region" description="Helical" evidence="14">
    <location>
        <begin position="7"/>
        <end position="27"/>
    </location>
</feature>
<sequence length="311" mass="35933">MAAIIQIIFATIFILEFLFGNLLNGFIALVNFVNWVQRRTISPVDQIITALTISRLVQLWLVQINILIFLIHQVKMTEIVVRVINIAWVVTNHFNLWISTKLSIFYLLKIVNFSSSIFLYLKWRTRHVVSVTLMMSLAFLVLNIIVINTHIDVWVELNVRIMPYNFSSRNSTLFLKHLLFTNSIFASIPFAVSLVAFFLLIFSLWKHEKKMCNNARGSRDSNTKAHIKALKTGLAFLSLYAIFLLSLVINVCSIELQENYMIFLFSLFTGIAFSLFHSYILILGNTKLRQASLSVLWWMRCRPKDVRSSGS</sequence>
<dbReference type="RefSeq" id="XP_021019857.1">
    <property type="nucleotide sequence ID" value="XM_021164198.1"/>
</dbReference>
<feature type="transmembrane region" description="Helical" evidence="14">
    <location>
        <begin position="104"/>
        <end position="121"/>
    </location>
</feature>
<keyword evidence="15" id="KW-1185">Reference proteome</keyword>
<evidence type="ECO:0000256" key="13">
    <source>
        <dbReference type="RuleBase" id="RU004424"/>
    </source>
</evidence>
<evidence type="ECO:0000256" key="5">
    <source>
        <dbReference type="ARBA" id="ARBA00022692"/>
    </source>
</evidence>
<dbReference type="CDD" id="cd15019">
    <property type="entry name" value="7tm_TAS2R14-like"/>
    <property type="match status" value="1"/>
</dbReference>
<evidence type="ECO:0000313" key="15">
    <source>
        <dbReference type="Proteomes" id="UP000515126"/>
    </source>
</evidence>
<feature type="transmembrane region" description="Helical" evidence="14">
    <location>
        <begin position="184"/>
        <end position="205"/>
    </location>
</feature>
<reference evidence="16" key="1">
    <citation type="submission" date="2025-08" db="UniProtKB">
        <authorList>
            <consortium name="RefSeq"/>
        </authorList>
    </citation>
    <scope>IDENTIFICATION</scope>
</reference>
<organism evidence="15 16">
    <name type="scientific">Mus caroli</name>
    <name type="common">Ryukyu mouse</name>
    <name type="synonym">Ricefield mouse</name>
    <dbReference type="NCBI Taxonomy" id="10089"/>
    <lineage>
        <taxon>Eukaryota</taxon>
        <taxon>Metazoa</taxon>
        <taxon>Chordata</taxon>
        <taxon>Craniata</taxon>
        <taxon>Vertebrata</taxon>
        <taxon>Euteleostomi</taxon>
        <taxon>Mammalia</taxon>
        <taxon>Eutheria</taxon>
        <taxon>Euarchontoglires</taxon>
        <taxon>Glires</taxon>
        <taxon>Rodentia</taxon>
        <taxon>Myomorpha</taxon>
        <taxon>Muroidea</taxon>
        <taxon>Muridae</taxon>
        <taxon>Murinae</taxon>
        <taxon>Mus</taxon>
        <taxon>Mus</taxon>
    </lineage>
</organism>
<dbReference type="SUPFAM" id="SSF81321">
    <property type="entry name" value="Family A G protein-coupled receptor-like"/>
    <property type="match status" value="1"/>
</dbReference>
<dbReference type="GeneID" id="110295821"/>
<dbReference type="Pfam" id="PF05296">
    <property type="entry name" value="TAS2R"/>
    <property type="match status" value="1"/>
</dbReference>
<proteinExistence type="inferred from homology"/>
<keyword evidence="5 13" id="KW-0812">Transmembrane</keyword>
<keyword evidence="8 13" id="KW-0472">Membrane</keyword>
<evidence type="ECO:0000256" key="9">
    <source>
        <dbReference type="ARBA" id="ARBA00023170"/>
    </source>
</evidence>
<keyword evidence="11 13" id="KW-0807">Transducer</keyword>
<keyword evidence="9 13" id="KW-0675">Receptor</keyword>
<dbReference type="GO" id="GO:0016020">
    <property type="term" value="C:membrane"/>
    <property type="evidence" value="ECO:0007669"/>
    <property type="project" value="UniProtKB-SubCell"/>
</dbReference>
<comment type="similarity">
    <text evidence="2 12">Belongs to the G-protein coupled receptor T2R family.</text>
</comment>
<keyword evidence="3 13" id="KW-0919">Taste</keyword>
<dbReference type="FunFam" id="1.20.1070.10:FF:000042">
    <property type="entry name" value="Taste receptor type 2 member 7"/>
    <property type="match status" value="1"/>
</dbReference>
<dbReference type="PANTHER" id="PTHR11394">
    <property type="entry name" value="TASTE RECEPTOR TYPE 2"/>
    <property type="match status" value="1"/>
</dbReference>
<dbReference type="Proteomes" id="UP000515126">
    <property type="component" value="Chromosome 6"/>
</dbReference>
<dbReference type="InterPro" id="IPR007960">
    <property type="entry name" value="TAS2R"/>
</dbReference>
<keyword evidence="10" id="KW-0325">Glycoprotein</keyword>
<dbReference type="PANTHER" id="PTHR11394:SF23">
    <property type="entry name" value="TASTE RECEPTOR TYPE 2 MEMBER 14"/>
    <property type="match status" value="1"/>
</dbReference>